<dbReference type="RefSeq" id="WP_034896777.1">
    <property type="nucleotide sequence ID" value="NZ_JRUQ01000056.1"/>
</dbReference>
<feature type="domain" description="Glutaredoxin" evidence="8">
    <location>
        <begin position="3"/>
        <end position="61"/>
    </location>
</feature>
<sequence>MRIIIYTKNNCVQCNATKNAMDKQGINYQLVNLDHEPAAVETLKSMGYRQVPVVMAAEDHWSGFRPDKISALRQLSAMQG</sequence>
<dbReference type="GO" id="GO:0045454">
    <property type="term" value="P:cell redox homeostasis"/>
    <property type="evidence" value="ECO:0007669"/>
    <property type="project" value="InterPro"/>
</dbReference>
<comment type="function">
    <text evidence="1">Electron transport system for the ribonucleotide reductase system NrdEF.</text>
</comment>
<comment type="similarity">
    <text evidence="2">Belongs to the glutaredoxin family.</text>
</comment>
<evidence type="ECO:0000256" key="4">
    <source>
        <dbReference type="ARBA" id="ARBA00022448"/>
    </source>
</evidence>
<dbReference type="InterPro" id="IPR051548">
    <property type="entry name" value="Grx-like_ET"/>
</dbReference>
<evidence type="ECO:0000256" key="2">
    <source>
        <dbReference type="ARBA" id="ARBA00007787"/>
    </source>
</evidence>
<dbReference type="OrthoDB" id="8545217at2"/>
<evidence type="ECO:0000313" key="10">
    <source>
        <dbReference type="Proteomes" id="UP000030351"/>
    </source>
</evidence>
<evidence type="ECO:0000256" key="3">
    <source>
        <dbReference type="ARBA" id="ARBA00017945"/>
    </source>
</evidence>
<dbReference type="PROSITE" id="PS51354">
    <property type="entry name" value="GLUTAREDOXIN_2"/>
    <property type="match status" value="1"/>
</dbReference>
<reference evidence="9 10" key="1">
    <citation type="submission" date="2014-10" db="EMBL/GenBank/DDBJ databases">
        <title>Genome sequence of Erwinia typographi M043b.</title>
        <authorList>
            <person name="Chan K.-G."/>
            <person name="Tan W.-S."/>
        </authorList>
    </citation>
    <scope>NUCLEOTIDE SEQUENCE [LARGE SCALE GENOMIC DNA]</scope>
    <source>
        <strain evidence="9 10">M043b</strain>
    </source>
</reference>
<dbReference type="STRING" id="371042.NG99_19810"/>
<evidence type="ECO:0000313" key="9">
    <source>
        <dbReference type="EMBL" id="KGT89254.1"/>
    </source>
</evidence>
<keyword evidence="7" id="KW-0676">Redox-active center</keyword>
<name>A0A0A3YUQ8_9GAMM</name>
<organism evidence="9 10">
    <name type="scientific">Erwinia typographi</name>
    <dbReference type="NCBI Taxonomy" id="371042"/>
    <lineage>
        <taxon>Bacteria</taxon>
        <taxon>Pseudomonadati</taxon>
        <taxon>Pseudomonadota</taxon>
        <taxon>Gammaproteobacteria</taxon>
        <taxon>Enterobacterales</taxon>
        <taxon>Erwiniaceae</taxon>
        <taxon>Erwinia</taxon>
    </lineage>
</organism>
<gene>
    <name evidence="9" type="ORF">NG99_19810</name>
</gene>
<dbReference type="SUPFAM" id="SSF52833">
    <property type="entry name" value="Thioredoxin-like"/>
    <property type="match status" value="1"/>
</dbReference>
<evidence type="ECO:0000256" key="7">
    <source>
        <dbReference type="ARBA" id="ARBA00023284"/>
    </source>
</evidence>
<evidence type="ECO:0000256" key="5">
    <source>
        <dbReference type="ARBA" id="ARBA00022982"/>
    </source>
</evidence>
<dbReference type="NCBIfam" id="TIGR02194">
    <property type="entry name" value="GlrX_NrdH"/>
    <property type="match status" value="1"/>
</dbReference>
<proteinExistence type="inferred from homology"/>
<evidence type="ECO:0000256" key="6">
    <source>
        <dbReference type="ARBA" id="ARBA00023157"/>
    </source>
</evidence>
<accession>A0A0A3YUQ8</accession>
<dbReference type="AlphaFoldDB" id="A0A0A3YUQ8"/>
<comment type="caution">
    <text evidence="9">The sequence shown here is derived from an EMBL/GenBank/DDBJ whole genome shotgun (WGS) entry which is preliminary data.</text>
</comment>
<dbReference type="InterPro" id="IPR011909">
    <property type="entry name" value="GlrX_NrdH"/>
</dbReference>
<keyword evidence="6" id="KW-1015">Disulfide bond</keyword>
<dbReference type="Proteomes" id="UP000030351">
    <property type="component" value="Unassembled WGS sequence"/>
</dbReference>
<evidence type="ECO:0000256" key="1">
    <source>
        <dbReference type="ARBA" id="ARBA00002292"/>
    </source>
</evidence>
<dbReference type="PANTHER" id="PTHR34386:SF1">
    <property type="entry name" value="GLUTAREDOXIN-LIKE PROTEIN NRDH"/>
    <property type="match status" value="1"/>
</dbReference>
<keyword evidence="5" id="KW-0249">Electron transport</keyword>
<dbReference type="PANTHER" id="PTHR34386">
    <property type="entry name" value="GLUTAREDOXIN"/>
    <property type="match status" value="1"/>
</dbReference>
<dbReference type="Pfam" id="PF00462">
    <property type="entry name" value="Glutaredoxin"/>
    <property type="match status" value="1"/>
</dbReference>
<dbReference type="InterPro" id="IPR002109">
    <property type="entry name" value="Glutaredoxin"/>
</dbReference>
<dbReference type="GO" id="GO:0009055">
    <property type="term" value="F:electron transfer activity"/>
    <property type="evidence" value="ECO:0007669"/>
    <property type="project" value="TreeGrafter"/>
</dbReference>
<dbReference type="InterPro" id="IPR036249">
    <property type="entry name" value="Thioredoxin-like_sf"/>
</dbReference>
<protein>
    <recommendedName>
        <fullName evidence="3">Glutaredoxin-like protein NrdH</fullName>
    </recommendedName>
</protein>
<evidence type="ECO:0000259" key="8">
    <source>
        <dbReference type="Pfam" id="PF00462"/>
    </source>
</evidence>
<keyword evidence="4" id="KW-0813">Transport</keyword>
<keyword evidence="10" id="KW-1185">Reference proteome</keyword>
<dbReference type="Gene3D" id="3.40.30.10">
    <property type="entry name" value="Glutaredoxin"/>
    <property type="match status" value="1"/>
</dbReference>
<dbReference type="EMBL" id="JRUQ01000056">
    <property type="protein sequence ID" value="KGT89254.1"/>
    <property type="molecule type" value="Genomic_DNA"/>
</dbReference>
<dbReference type="CDD" id="cd02976">
    <property type="entry name" value="NrdH"/>
    <property type="match status" value="1"/>
</dbReference>
<dbReference type="eggNOG" id="COG0695">
    <property type="taxonomic scope" value="Bacteria"/>
</dbReference>